<evidence type="ECO:0000259" key="1">
    <source>
        <dbReference type="PROSITE" id="PS51729"/>
    </source>
</evidence>
<accession>A0ABP7WS49</accession>
<dbReference type="EMBL" id="BAAAZG010000052">
    <property type="protein sequence ID" value="GAA4095508.1"/>
    <property type="molecule type" value="Genomic_DNA"/>
</dbReference>
<sequence>MTTPAAPVVERADEKNRYEILVDGELVGLAAYLDRGAQRVFYHTEINDAFSGKGLAARLVQHALTDTRDNGKRIVPVCPYVAKFVKKHDEFDDATDRVTPEILNWLREELD</sequence>
<keyword evidence="3" id="KW-1185">Reference proteome</keyword>
<dbReference type="InterPro" id="IPR016181">
    <property type="entry name" value="Acyl_CoA_acyltransferase"/>
</dbReference>
<evidence type="ECO:0000313" key="2">
    <source>
        <dbReference type="EMBL" id="GAA4095508.1"/>
    </source>
</evidence>
<dbReference type="Proteomes" id="UP001500683">
    <property type="component" value="Unassembled WGS sequence"/>
</dbReference>
<evidence type="ECO:0000313" key="3">
    <source>
        <dbReference type="Proteomes" id="UP001500683"/>
    </source>
</evidence>
<dbReference type="PANTHER" id="PTHR31435:SF10">
    <property type="entry name" value="BSR4717 PROTEIN"/>
    <property type="match status" value="1"/>
</dbReference>
<proteinExistence type="predicted"/>
<dbReference type="SUPFAM" id="SSF55729">
    <property type="entry name" value="Acyl-CoA N-acyltransferases (Nat)"/>
    <property type="match status" value="1"/>
</dbReference>
<dbReference type="InterPro" id="IPR031165">
    <property type="entry name" value="GNAT_YJDJ"/>
</dbReference>
<reference evidence="3" key="1">
    <citation type="journal article" date="2019" name="Int. J. Syst. Evol. Microbiol.">
        <title>The Global Catalogue of Microorganisms (GCM) 10K type strain sequencing project: providing services to taxonomists for standard genome sequencing and annotation.</title>
        <authorList>
            <consortium name="The Broad Institute Genomics Platform"/>
            <consortium name="The Broad Institute Genome Sequencing Center for Infectious Disease"/>
            <person name="Wu L."/>
            <person name="Ma J."/>
        </authorList>
    </citation>
    <scope>NUCLEOTIDE SEQUENCE [LARGE SCALE GENOMIC DNA]</scope>
    <source>
        <strain evidence="3">JCM 16702</strain>
    </source>
</reference>
<organism evidence="2 3">
    <name type="scientific">Actinomadura miaoliensis</name>
    <dbReference type="NCBI Taxonomy" id="430685"/>
    <lineage>
        <taxon>Bacteria</taxon>
        <taxon>Bacillati</taxon>
        <taxon>Actinomycetota</taxon>
        <taxon>Actinomycetes</taxon>
        <taxon>Streptosporangiales</taxon>
        <taxon>Thermomonosporaceae</taxon>
        <taxon>Actinomadura</taxon>
    </lineage>
</organism>
<dbReference type="InterPro" id="IPR045057">
    <property type="entry name" value="Gcn5-rel_NAT"/>
</dbReference>
<name>A0ABP7WS49_9ACTN</name>
<dbReference type="Gene3D" id="3.40.630.30">
    <property type="match status" value="1"/>
</dbReference>
<dbReference type="PANTHER" id="PTHR31435">
    <property type="entry name" value="PROTEIN NATD1"/>
    <property type="match status" value="1"/>
</dbReference>
<dbReference type="RefSeq" id="WP_344955850.1">
    <property type="nucleotide sequence ID" value="NZ_BAAAZG010000052.1"/>
</dbReference>
<dbReference type="PROSITE" id="PS51729">
    <property type="entry name" value="GNAT_YJDJ"/>
    <property type="match status" value="1"/>
</dbReference>
<protein>
    <submittedName>
        <fullName evidence="2">N-acetyltransferase</fullName>
    </submittedName>
</protein>
<comment type="caution">
    <text evidence="2">The sequence shown here is derived from an EMBL/GenBank/DDBJ whole genome shotgun (WGS) entry which is preliminary data.</text>
</comment>
<feature type="domain" description="N-acetyltransferase" evidence="1">
    <location>
        <begin position="10"/>
        <end position="96"/>
    </location>
</feature>
<dbReference type="Pfam" id="PF14542">
    <property type="entry name" value="Acetyltransf_CG"/>
    <property type="match status" value="1"/>
</dbReference>
<gene>
    <name evidence="2" type="ORF">GCM10022214_68260</name>
</gene>